<dbReference type="AlphaFoldDB" id="A0AAW1I9N3"/>
<evidence type="ECO:0000313" key="3">
    <source>
        <dbReference type="Proteomes" id="UP001458880"/>
    </source>
</evidence>
<keyword evidence="3" id="KW-1185">Reference proteome</keyword>
<comment type="caution">
    <text evidence="2">The sequence shown here is derived from an EMBL/GenBank/DDBJ whole genome shotgun (WGS) entry which is preliminary data.</text>
</comment>
<gene>
    <name evidence="2" type="ORF">QE152_g37507</name>
</gene>
<proteinExistence type="predicted"/>
<name>A0AAW1I9N3_POPJA</name>
<accession>A0AAW1I9N3</accession>
<reference evidence="2 3" key="1">
    <citation type="journal article" date="2024" name="BMC Genomics">
        <title>De novo assembly and annotation of Popillia japonica's genome with initial clues to its potential as an invasive pest.</title>
        <authorList>
            <person name="Cucini C."/>
            <person name="Boschi S."/>
            <person name="Funari R."/>
            <person name="Cardaioli E."/>
            <person name="Iannotti N."/>
            <person name="Marturano G."/>
            <person name="Paoli F."/>
            <person name="Bruttini M."/>
            <person name="Carapelli A."/>
            <person name="Frati F."/>
            <person name="Nardi F."/>
        </authorList>
    </citation>
    <scope>NUCLEOTIDE SEQUENCE [LARGE SCALE GENOMIC DNA]</scope>
    <source>
        <strain evidence="2">DMR45628</strain>
    </source>
</reference>
<sequence>MRLMPSDTQDIFTDLDYLATAHFSKENGAHNDTVPKTTTPSSGAPLDETDKFDAASSTLPEDCICGFARPPHLRHQVALL</sequence>
<protein>
    <submittedName>
        <fullName evidence="2">Uncharacterized protein</fullName>
    </submittedName>
</protein>
<evidence type="ECO:0000313" key="2">
    <source>
        <dbReference type="EMBL" id="KAK9686009.1"/>
    </source>
</evidence>
<organism evidence="2 3">
    <name type="scientific">Popillia japonica</name>
    <name type="common">Japanese beetle</name>
    <dbReference type="NCBI Taxonomy" id="7064"/>
    <lineage>
        <taxon>Eukaryota</taxon>
        <taxon>Metazoa</taxon>
        <taxon>Ecdysozoa</taxon>
        <taxon>Arthropoda</taxon>
        <taxon>Hexapoda</taxon>
        <taxon>Insecta</taxon>
        <taxon>Pterygota</taxon>
        <taxon>Neoptera</taxon>
        <taxon>Endopterygota</taxon>
        <taxon>Coleoptera</taxon>
        <taxon>Polyphaga</taxon>
        <taxon>Scarabaeiformia</taxon>
        <taxon>Scarabaeidae</taxon>
        <taxon>Rutelinae</taxon>
        <taxon>Popillia</taxon>
    </lineage>
</organism>
<dbReference type="Proteomes" id="UP001458880">
    <property type="component" value="Unassembled WGS sequence"/>
</dbReference>
<evidence type="ECO:0000256" key="1">
    <source>
        <dbReference type="SAM" id="MobiDB-lite"/>
    </source>
</evidence>
<feature type="region of interest" description="Disordered" evidence="1">
    <location>
        <begin position="26"/>
        <end position="49"/>
    </location>
</feature>
<dbReference type="EMBL" id="JASPKY010000734">
    <property type="protein sequence ID" value="KAK9686009.1"/>
    <property type="molecule type" value="Genomic_DNA"/>
</dbReference>